<dbReference type="SUPFAM" id="SSF48179">
    <property type="entry name" value="6-phosphogluconate dehydrogenase C-terminal domain-like"/>
    <property type="match status" value="1"/>
</dbReference>
<dbReference type="STRING" id="768706.Desor_2960"/>
<dbReference type="Gene3D" id="1.10.1040.10">
    <property type="entry name" value="N-(1-d-carboxylethyl)-l-norvaline Dehydrogenase, domain 2"/>
    <property type="match status" value="1"/>
</dbReference>
<evidence type="ECO:0000256" key="3">
    <source>
        <dbReference type="ARBA" id="ARBA00023002"/>
    </source>
</evidence>
<name>G7WGQ0_DESOD</name>
<evidence type="ECO:0000259" key="7">
    <source>
        <dbReference type="Pfam" id="PF02737"/>
    </source>
</evidence>
<comment type="similarity">
    <text evidence="2">Belongs to the 3-hydroxyacyl-CoA dehydrogenase family.</text>
</comment>
<reference evidence="9" key="1">
    <citation type="submission" date="2011-11" db="EMBL/GenBank/DDBJ databases">
        <title>Complete sequence of Desulfosporosinus orientis DSM 765.</title>
        <authorList>
            <person name="Lucas S."/>
            <person name="Han J."/>
            <person name="Lapidus A."/>
            <person name="Cheng J.-F."/>
            <person name="Goodwin L."/>
            <person name="Pitluck S."/>
            <person name="Peters L."/>
            <person name="Ovchinnikova G."/>
            <person name="Teshima H."/>
            <person name="Detter J.C."/>
            <person name="Han C."/>
            <person name="Tapia R."/>
            <person name="Land M."/>
            <person name="Hauser L."/>
            <person name="Kyrpides N."/>
            <person name="Ivanova N."/>
            <person name="Pagani I."/>
            <person name="Pester M."/>
            <person name="Spring S."/>
            <person name="Ollivier B."/>
            <person name="Rattei T."/>
            <person name="Klenk H.-P."/>
            <person name="Wagner M."/>
            <person name="Loy A."/>
            <person name="Woyke T."/>
        </authorList>
    </citation>
    <scope>NUCLEOTIDE SEQUENCE [LARGE SCALE GENOMIC DNA]</scope>
    <source>
        <strain evidence="9">ATCC 19365 / DSM 765 / NCIMB 8382 / VKM B-1628</strain>
    </source>
</reference>
<dbReference type="InterPro" id="IPR006108">
    <property type="entry name" value="3HC_DH_C"/>
</dbReference>
<organism evidence="8 9">
    <name type="scientific">Desulfosporosinus orientis (strain ATCC 19365 / DSM 765 / NCIMB 8382 / VKM B-1628 / Singapore I)</name>
    <name type="common">Desulfotomaculum orientis</name>
    <dbReference type="NCBI Taxonomy" id="768706"/>
    <lineage>
        <taxon>Bacteria</taxon>
        <taxon>Bacillati</taxon>
        <taxon>Bacillota</taxon>
        <taxon>Clostridia</taxon>
        <taxon>Eubacteriales</taxon>
        <taxon>Desulfitobacteriaceae</taxon>
        <taxon>Desulfosporosinus</taxon>
    </lineage>
</organism>
<dbReference type="PANTHER" id="PTHR48075">
    <property type="entry name" value="3-HYDROXYACYL-COA DEHYDROGENASE FAMILY PROTEIN"/>
    <property type="match status" value="1"/>
</dbReference>
<dbReference type="PATRIC" id="fig|768706.3.peg.2973"/>
<evidence type="ECO:0000256" key="2">
    <source>
        <dbReference type="ARBA" id="ARBA00009463"/>
    </source>
</evidence>
<dbReference type="KEGG" id="dor:Desor_2960"/>
<comment type="pathway">
    <text evidence="1">Lipid metabolism; butanoate metabolism.</text>
</comment>
<dbReference type="eggNOG" id="COG1250">
    <property type="taxonomic scope" value="Bacteria"/>
</dbReference>
<dbReference type="Pfam" id="PF00725">
    <property type="entry name" value="3HCDH"/>
    <property type="match status" value="1"/>
</dbReference>
<dbReference type="AlphaFoldDB" id="G7WGQ0"/>
<dbReference type="InterPro" id="IPR006176">
    <property type="entry name" value="3-OHacyl-CoA_DH_NAD-bd"/>
</dbReference>
<evidence type="ECO:0000259" key="6">
    <source>
        <dbReference type="Pfam" id="PF00725"/>
    </source>
</evidence>
<dbReference type="Proteomes" id="UP000006346">
    <property type="component" value="Chromosome"/>
</dbReference>
<feature type="domain" description="3-hydroxyacyl-CoA dehydrogenase NAD binding" evidence="7">
    <location>
        <begin position="7"/>
        <end position="186"/>
    </location>
</feature>
<dbReference type="RefSeq" id="WP_014185294.1">
    <property type="nucleotide sequence ID" value="NC_016584.1"/>
</dbReference>
<evidence type="ECO:0000256" key="1">
    <source>
        <dbReference type="ARBA" id="ARBA00005086"/>
    </source>
</evidence>
<reference evidence="8 9" key="2">
    <citation type="journal article" date="2012" name="J. Bacteriol.">
        <title>Complete genome sequences of Desulfosporosinus orientis DSM765T, Desulfosporosinus youngiae DSM17734T, Desulfosporosinus meridiei DSM13257T, and Desulfosporosinus acidiphilus DSM22704T.</title>
        <authorList>
            <person name="Pester M."/>
            <person name="Brambilla E."/>
            <person name="Alazard D."/>
            <person name="Rattei T."/>
            <person name="Weinmaier T."/>
            <person name="Han J."/>
            <person name="Lucas S."/>
            <person name="Lapidus A."/>
            <person name="Cheng J.F."/>
            <person name="Goodwin L."/>
            <person name="Pitluck S."/>
            <person name="Peters L."/>
            <person name="Ovchinnikova G."/>
            <person name="Teshima H."/>
            <person name="Detter J.C."/>
            <person name="Han C.S."/>
            <person name="Tapia R."/>
            <person name="Land M.L."/>
            <person name="Hauser L."/>
            <person name="Kyrpides N.C."/>
            <person name="Ivanova N.N."/>
            <person name="Pagani I."/>
            <person name="Huntmann M."/>
            <person name="Wei C.L."/>
            <person name="Davenport K.W."/>
            <person name="Daligault H."/>
            <person name="Chain P.S."/>
            <person name="Chen A."/>
            <person name="Mavromatis K."/>
            <person name="Markowitz V."/>
            <person name="Szeto E."/>
            <person name="Mikhailova N."/>
            <person name="Pati A."/>
            <person name="Wagner M."/>
            <person name="Woyke T."/>
            <person name="Ollivier B."/>
            <person name="Klenk H.P."/>
            <person name="Spring S."/>
            <person name="Loy A."/>
        </authorList>
    </citation>
    <scope>NUCLEOTIDE SEQUENCE [LARGE SCALE GENOMIC DNA]</scope>
    <source>
        <strain evidence="9">ATCC 19365 / DSM 765 / NCIMB 8382 / VKM B-1628</strain>
    </source>
</reference>
<evidence type="ECO:0000313" key="8">
    <source>
        <dbReference type="EMBL" id="AET68486.1"/>
    </source>
</evidence>
<dbReference type="OrthoDB" id="9815331at2"/>
<dbReference type="FunFam" id="3.40.50.720:FF:000009">
    <property type="entry name" value="Fatty oxidation complex, alpha subunit"/>
    <property type="match status" value="1"/>
</dbReference>
<dbReference type="Gene3D" id="3.40.50.720">
    <property type="entry name" value="NAD(P)-binding Rossmann-like Domain"/>
    <property type="match status" value="1"/>
</dbReference>
<dbReference type="InterPro" id="IPR008927">
    <property type="entry name" value="6-PGluconate_DH-like_C_sf"/>
</dbReference>
<feature type="domain" description="3-hydroxyacyl-CoA dehydrogenase C-terminal" evidence="6">
    <location>
        <begin position="188"/>
        <end position="283"/>
    </location>
</feature>
<protein>
    <recommendedName>
        <fullName evidence="4">3-hydroxybutyryl-CoA dehydrogenase</fullName>
    </recommendedName>
</protein>
<evidence type="ECO:0000256" key="5">
    <source>
        <dbReference type="PIRSR" id="PIRSR000105-1"/>
    </source>
</evidence>
<dbReference type="PIRSF" id="PIRSF000105">
    <property type="entry name" value="HCDH"/>
    <property type="match status" value="1"/>
</dbReference>
<dbReference type="Pfam" id="PF02737">
    <property type="entry name" value="3HCDH_N"/>
    <property type="match status" value="1"/>
</dbReference>
<keyword evidence="9" id="KW-1185">Reference proteome</keyword>
<dbReference type="SUPFAM" id="SSF51735">
    <property type="entry name" value="NAD(P)-binding Rossmann-fold domains"/>
    <property type="match status" value="1"/>
</dbReference>
<dbReference type="InterPro" id="IPR036291">
    <property type="entry name" value="NAD(P)-bd_dom_sf"/>
</dbReference>
<dbReference type="GO" id="GO:0070403">
    <property type="term" value="F:NAD+ binding"/>
    <property type="evidence" value="ECO:0007669"/>
    <property type="project" value="InterPro"/>
</dbReference>
<dbReference type="GO" id="GO:0006631">
    <property type="term" value="P:fatty acid metabolic process"/>
    <property type="evidence" value="ECO:0007669"/>
    <property type="project" value="InterPro"/>
</dbReference>
<feature type="site" description="Important for catalytic activity" evidence="5">
    <location>
        <position position="142"/>
    </location>
</feature>
<dbReference type="GO" id="GO:0016616">
    <property type="term" value="F:oxidoreductase activity, acting on the CH-OH group of donors, NAD or NADP as acceptor"/>
    <property type="evidence" value="ECO:0007669"/>
    <property type="project" value="InterPro"/>
</dbReference>
<gene>
    <name evidence="8" type="ordered locus">Desor_2960</name>
</gene>
<dbReference type="EMBL" id="CP003108">
    <property type="protein sequence ID" value="AET68486.1"/>
    <property type="molecule type" value="Genomic_DNA"/>
</dbReference>
<proteinExistence type="inferred from homology"/>
<evidence type="ECO:0000256" key="4">
    <source>
        <dbReference type="ARBA" id="ARBA00067747"/>
    </source>
</evidence>
<dbReference type="InterPro" id="IPR022694">
    <property type="entry name" value="3-OHacyl-CoA_DH"/>
</dbReference>
<sequence length="286" mass="31438">MVTSINKVGVLGAGLMGHGIVQLAAQAGCEVVMVDLSAEMLYRGFEKINKLMYKAVKQGKILPEKCEEVLKRIKISTDMNDLKDCDAVIEAIPEIMELKKEVFAKLDKIVKPGAILATNTSQLSITEIASATGRSDLVIGMHFFYPAQVMKLIEIPVGEHTSEKCINAIVDLSMRMGKETCVCKDTPGFIVNRLLAGLMVEASRIYDEKLADVQEIDKALKYALGHPMGPFELFDFSGIDTMVRVADGLRDAFGDRFCVGVGVRNKVRAGDFGQKTGRGFYDYNKK</sequence>
<keyword evidence="3" id="KW-0560">Oxidoreductase</keyword>
<dbReference type="PANTHER" id="PTHR48075:SF5">
    <property type="entry name" value="3-HYDROXYBUTYRYL-COA DEHYDROGENASE"/>
    <property type="match status" value="1"/>
</dbReference>
<dbReference type="HOGENOM" id="CLU_009834_2_0_9"/>
<accession>G7WGQ0</accession>
<evidence type="ECO:0000313" key="9">
    <source>
        <dbReference type="Proteomes" id="UP000006346"/>
    </source>
</evidence>
<dbReference type="InterPro" id="IPR013328">
    <property type="entry name" value="6PGD_dom2"/>
</dbReference>